<protein>
    <submittedName>
        <fullName evidence="1">Uncharacterized protein</fullName>
    </submittedName>
</protein>
<evidence type="ECO:0000313" key="1">
    <source>
        <dbReference type="EMBL" id="HIR39632.1"/>
    </source>
</evidence>
<dbReference type="EMBL" id="DVHB01000078">
    <property type="protein sequence ID" value="HIR39632.1"/>
    <property type="molecule type" value="Genomic_DNA"/>
</dbReference>
<name>A0A9D1DAY0_9FIRM</name>
<dbReference type="AlphaFoldDB" id="A0A9D1DAY0"/>
<accession>A0A9D1DAY0</accession>
<evidence type="ECO:0000313" key="2">
    <source>
        <dbReference type="Proteomes" id="UP000824179"/>
    </source>
</evidence>
<dbReference type="Proteomes" id="UP000824179">
    <property type="component" value="Unassembled WGS sequence"/>
</dbReference>
<proteinExistence type="predicted"/>
<sequence>MKVKAILKFYFMPEEAETRLNRLITKKAFSVNAARNAFDCAEEVAELVCKKSQLCALWGFLDRAAEVFGEGELGILKHYAFSPRSGGEEGRAERRLAVKFARRIRGGAEEHAEGLKVMEELCFL</sequence>
<reference evidence="1" key="2">
    <citation type="journal article" date="2021" name="PeerJ">
        <title>Extensive microbial diversity within the chicken gut microbiome revealed by metagenomics and culture.</title>
        <authorList>
            <person name="Gilroy R."/>
            <person name="Ravi A."/>
            <person name="Getino M."/>
            <person name="Pursley I."/>
            <person name="Horton D.L."/>
            <person name="Alikhan N.F."/>
            <person name="Baker D."/>
            <person name="Gharbi K."/>
            <person name="Hall N."/>
            <person name="Watson M."/>
            <person name="Adriaenssens E.M."/>
            <person name="Foster-Nyarko E."/>
            <person name="Jarju S."/>
            <person name="Secka A."/>
            <person name="Antonio M."/>
            <person name="Oren A."/>
            <person name="Chaudhuri R.R."/>
            <person name="La Ragione R."/>
            <person name="Hildebrand F."/>
            <person name="Pallen M.J."/>
        </authorList>
    </citation>
    <scope>NUCLEOTIDE SEQUENCE</scope>
    <source>
        <strain evidence="1">ChiW25-3613</strain>
    </source>
</reference>
<comment type="caution">
    <text evidence="1">The sequence shown here is derived from an EMBL/GenBank/DDBJ whole genome shotgun (WGS) entry which is preliminary data.</text>
</comment>
<organism evidence="1 2">
    <name type="scientific">Candidatus Coproplasma stercoripullorum</name>
    <dbReference type="NCBI Taxonomy" id="2840751"/>
    <lineage>
        <taxon>Bacteria</taxon>
        <taxon>Bacillati</taxon>
        <taxon>Bacillota</taxon>
        <taxon>Clostridia</taxon>
        <taxon>Eubacteriales</taxon>
        <taxon>Candidatus Coproplasma</taxon>
    </lineage>
</organism>
<reference evidence="1" key="1">
    <citation type="submission" date="2020-10" db="EMBL/GenBank/DDBJ databases">
        <authorList>
            <person name="Gilroy R."/>
        </authorList>
    </citation>
    <scope>NUCLEOTIDE SEQUENCE</scope>
    <source>
        <strain evidence="1">ChiW25-3613</strain>
    </source>
</reference>
<gene>
    <name evidence="1" type="ORF">IAB90_04530</name>
</gene>